<comment type="similarity">
    <text evidence="2">Belongs to the FemABX family.</text>
</comment>
<sequence>MLLKNYISERGVFLKFVELAPDEYHQYINSHFKQYTQSIEHFNARHKNGQHVALLGVKNDNDDIVAAGLFTSAPLLKYFNYVYSHRGPVLDYKDTKLVEFYFRELKNYFKKRHTIFMLIDPYIMRYIRDFKGNIIKEGNVSALIETLKKLNYQHQGFSTGYSELSQARWLAILDLKDKAPSKLLKNMEYNTAHSIKKALQMGVKVKTLSIDDIDDFYALYRKAEIKHGFSLFTKSYLKQFVTSYPNITSMQLAYIHLNEHIDILKTKAHDLDIKIKTQLENQAQPLSKKKQNKLKEQQIIYDKLQENITIANQLQSKHGNTLHLAAAIFAETKDELVYLFSGSNPEFNKFMGSYVLQWHMIQHAKTQHIDRYNFYGITGDFTPNAEDYGVLQFKKGFGGYIEELVGDFICVTNPLLYRIYQLKNK</sequence>
<dbReference type="InterPro" id="IPR050644">
    <property type="entry name" value="PG_Glycine_Bridge_Synth"/>
</dbReference>
<dbReference type="Pfam" id="PF02388">
    <property type="entry name" value="FemAB"/>
    <property type="match status" value="1"/>
</dbReference>
<dbReference type="GO" id="GO:0009252">
    <property type="term" value="P:peptidoglycan biosynthetic process"/>
    <property type="evidence" value="ECO:0007669"/>
    <property type="project" value="UniProtKB-KW"/>
</dbReference>
<feature type="coiled-coil region" evidence="9">
    <location>
        <begin position="287"/>
        <end position="314"/>
    </location>
</feature>
<dbReference type="GO" id="GO:0071555">
    <property type="term" value="P:cell wall organization"/>
    <property type="evidence" value="ECO:0007669"/>
    <property type="project" value="UniProtKB-KW"/>
</dbReference>
<keyword evidence="5" id="KW-0133">Cell shape</keyword>
<keyword evidence="3" id="KW-0963">Cytoplasm</keyword>
<dbReference type="Gene3D" id="1.20.58.90">
    <property type="match status" value="1"/>
</dbReference>
<gene>
    <name evidence="10" type="ORF">BUZ57_02325</name>
</gene>
<comment type="caution">
    <text evidence="10">The sequence shown here is derived from an EMBL/GenBank/DDBJ whole genome shotgun (WGS) entry which is preliminary data.</text>
</comment>
<keyword evidence="4 10" id="KW-0808">Transferase</keyword>
<dbReference type="PANTHER" id="PTHR36174:SF2">
    <property type="entry name" value="AMINOACYLTRANSFERASE FEMA"/>
    <property type="match status" value="1"/>
</dbReference>
<dbReference type="AlphaFoldDB" id="A0A418JL28"/>
<dbReference type="STRING" id="1284.SHYC_08580"/>
<dbReference type="SUPFAM" id="SSF55729">
    <property type="entry name" value="Acyl-CoA N-acyltransferases (Nat)"/>
    <property type="match status" value="2"/>
</dbReference>
<dbReference type="EMBL" id="QXVO01000005">
    <property type="protein sequence ID" value="RIO47094.1"/>
    <property type="molecule type" value="Genomic_DNA"/>
</dbReference>
<evidence type="ECO:0000313" key="10">
    <source>
        <dbReference type="EMBL" id="RIO47094.1"/>
    </source>
</evidence>
<evidence type="ECO:0000256" key="2">
    <source>
        <dbReference type="ARBA" id="ARBA00009943"/>
    </source>
</evidence>
<name>A0A418JL28_STAHY</name>
<evidence type="ECO:0000256" key="1">
    <source>
        <dbReference type="ARBA" id="ARBA00004496"/>
    </source>
</evidence>
<dbReference type="GO" id="GO:0016755">
    <property type="term" value="F:aminoacyltransferase activity"/>
    <property type="evidence" value="ECO:0007669"/>
    <property type="project" value="InterPro"/>
</dbReference>
<evidence type="ECO:0000256" key="5">
    <source>
        <dbReference type="ARBA" id="ARBA00022960"/>
    </source>
</evidence>
<evidence type="ECO:0000256" key="9">
    <source>
        <dbReference type="SAM" id="Coils"/>
    </source>
</evidence>
<dbReference type="PANTHER" id="PTHR36174">
    <property type="entry name" value="LIPID II:GLYCINE GLYCYLTRANSFERASE"/>
    <property type="match status" value="1"/>
</dbReference>
<dbReference type="Proteomes" id="UP000285625">
    <property type="component" value="Unassembled WGS sequence"/>
</dbReference>
<dbReference type="GO" id="GO:0005737">
    <property type="term" value="C:cytoplasm"/>
    <property type="evidence" value="ECO:0007669"/>
    <property type="project" value="UniProtKB-SubCell"/>
</dbReference>
<evidence type="ECO:0000256" key="6">
    <source>
        <dbReference type="ARBA" id="ARBA00022984"/>
    </source>
</evidence>
<evidence type="ECO:0000256" key="7">
    <source>
        <dbReference type="ARBA" id="ARBA00023315"/>
    </source>
</evidence>
<evidence type="ECO:0000256" key="4">
    <source>
        <dbReference type="ARBA" id="ARBA00022679"/>
    </source>
</evidence>
<proteinExistence type="inferred from homology"/>
<dbReference type="InterPro" id="IPR016181">
    <property type="entry name" value="Acyl_CoA_acyltransferase"/>
</dbReference>
<keyword evidence="7 10" id="KW-0012">Acyltransferase</keyword>
<keyword evidence="9" id="KW-0175">Coiled coil</keyword>
<keyword evidence="8" id="KW-0961">Cell wall biogenesis/degradation</keyword>
<dbReference type="InterPro" id="IPR003447">
    <property type="entry name" value="FEMABX"/>
</dbReference>
<evidence type="ECO:0000313" key="11">
    <source>
        <dbReference type="Proteomes" id="UP000285625"/>
    </source>
</evidence>
<protein>
    <submittedName>
        <fullName evidence="10">Aminoacyltransferase</fullName>
    </submittedName>
</protein>
<dbReference type="Gene3D" id="3.40.630.30">
    <property type="match status" value="2"/>
</dbReference>
<evidence type="ECO:0000256" key="3">
    <source>
        <dbReference type="ARBA" id="ARBA00022490"/>
    </source>
</evidence>
<dbReference type="PROSITE" id="PS51191">
    <property type="entry name" value="FEMABX"/>
    <property type="match status" value="1"/>
</dbReference>
<reference evidence="10 11" key="1">
    <citation type="journal article" date="2016" name="Front. Microbiol.">
        <title>Comprehensive Phylogenetic Analysis of Bovine Non-aureus Staphylococci Species Based on Whole-Genome Sequencing.</title>
        <authorList>
            <person name="Naushad S."/>
            <person name="Barkema H.W."/>
            <person name="Luby C."/>
            <person name="Condas L.A."/>
            <person name="Nobrega D.B."/>
            <person name="Carson D.A."/>
            <person name="De Buck J."/>
        </authorList>
    </citation>
    <scope>NUCLEOTIDE SEQUENCE [LARGE SCALE GENOMIC DNA]</scope>
    <source>
        <strain evidence="10 11">SNUC 5959</strain>
    </source>
</reference>
<keyword evidence="6" id="KW-0573">Peptidoglycan synthesis</keyword>
<accession>A0A418JL28</accession>
<organism evidence="10 11">
    <name type="scientific">Staphylococcus hyicus</name>
    <dbReference type="NCBI Taxonomy" id="1284"/>
    <lineage>
        <taxon>Bacteria</taxon>
        <taxon>Bacillati</taxon>
        <taxon>Bacillota</taxon>
        <taxon>Bacilli</taxon>
        <taxon>Bacillales</taxon>
        <taxon>Staphylococcaceae</taxon>
        <taxon>Staphylococcus</taxon>
    </lineage>
</organism>
<comment type="subcellular location">
    <subcellularLocation>
        <location evidence="1">Cytoplasm</location>
    </subcellularLocation>
</comment>
<evidence type="ECO:0000256" key="8">
    <source>
        <dbReference type="ARBA" id="ARBA00023316"/>
    </source>
</evidence>
<dbReference type="GO" id="GO:0008360">
    <property type="term" value="P:regulation of cell shape"/>
    <property type="evidence" value="ECO:0007669"/>
    <property type="project" value="UniProtKB-KW"/>
</dbReference>